<keyword evidence="4" id="KW-1185">Reference proteome</keyword>
<reference evidence="3 4" key="1">
    <citation type="submission" date="2014-04" db="EMBL/GenBank/DDBJ databases">
        <authorList>
            <consortium name="DOE Joint Genome Institute"/>
            <person name="Kuo A."/>
            <person name="Ruytinx J."/>
            <person name="Rineau F."/>
            <person name="Colpaert J."/>
            <person name="Kohler A."/>
            <person name="Nagy L.G."/>
            <person name="Floudas D."/>
            <person name="Copeland A."/>
            <person name="Barry K.W."/>
            <person name="Cichocki N."/>
            <person name="Veneault-Fourrey C."/>
            <person name="LaButti K."/>
            <person name="Lindquist E.A."/>
            <person name="Lipzen A."/>
            <person name="Lundell T."/>
            <person name="Morin E."/>
            <person name="Murat C."/>
            <person name="Sun H."/>
            <person name="Tunlid A."/>
            <person name="Henrissat B."/>
            <person name="Grigoriev I.V."/>
            <person name="Hibbett D.S."/>
            <person name="Martin F."/>
            <person name="Nordberg H.P."/>
            <person name="Cantor M.N."/>
            <person name="Hua S.X."/>
        </authorList>
    </citation>
    <scope>NUCLEOTIDE SEQUENCE [LARGE SCALE GENOMIC DNA]</scope>
    <source>
        <strain evidence="3 4">UH-Slu-Lm8-n1</strain>
    </source>
</reference>
<feature type="compositionally biased region" description="Low complexity" evidence="1">
    <location>
        <begin position="286"/>
        <end position="299"/>
    </location>
</feature>
<keyword evidence="2" id="KW-0732">Signal</keyword>
<feature type="region of interest" description="Disordered" evidence="1">
    <location>
        <begin position="179"/>
        <end position="199"/>
    </location>
</feature>
<dbReference type="OrthoDB" id="2629601at2759"/>
<sequence length="426" mass="47560">MTLILMCLPLFEACLTMLQVITWEEKEAEKDEFTEIVQAKEVTWQKEMDIAKARAEKDIIRAEIKLMKIKLEREKLHDQREQRQDRAARKHPPTIHDHYRLLGPEPPPSDLKVAPNQVPPGEKVLYDRLATLKARAINIVPNKTDNKYYNSTEWQAKNAKRTRIPKETSCRYRPLTASKLHPSTTTIQPLPPNETPTARLGIAPRKLTKGPLYHGITHEATHTLITSPARYATPTVPPTDSFKLSSPPPSRIITDSRDGKRQRTMSNTDSDVVPKEKKTKKSTANPTSTPVTSTDTTPTRESFSNTITSITPSQPQHGPTLPFITPLPPSSKDHVEPTLTPANTPSSQAHKPSNAKQLNNLGRIPKKTLKLQGEISLQEDRTLREERTGAGKLGAAATMDIAAEEEALTLGGSNPELSYHYTLTPY</sequence>
<dbReference type="AlphaFoldDB" id="A0A0C9Z830"/>
<accession>A0A0C9Z830</accession>
<dbReference type="Proteomes" id="UP000054485">
    <property type="component" value="Unassembled WGS sequence"/>
</dbReference>
<evidence type="ECO:0000256" key="1">
    <source>
        <dbReference type="SAM" id="MobiDB-lite"/>
    </source>
</evidence>
<dbReference type="HOGENOM" id="CLU_644320_0_0_1"/>
<feature type="compositionally biased region" description="Basic and acidic residues" evidence="1">
    <location>
        <begin position="75"/>
        <end position="87"/>
    </location>
</feature>
<feature type="region of interest" description="Disordered" evidence="1">
    <location>
        <begin position="75"/>
        <end position="96"/>
    </location>
</feature>
<feature type="chain" id="PRO_5002223594" evidence="2">
    <location>
        <begin position="19"/>
        <end position="426"/>
    </location>
</feature>
<feature type="signal peptide" evidence="2">
    <location>
        <begin position="1"/>
        <end position="18"/>
    </location>
</feature>
<evidence type="ECO:0000313" key="4">
    <source>
        <dbReference type="Proteomes" id="UP000054485"/>
    </source>
</evidence>
<name>A0A0C9Z830_9AGAM</name>
<organism evidence="3 4">
    <name type="scientific">Suillus luteus UH-Slu-Lm8-n1</name>
    <dbReference type="NCBI Taxonomy" id="930992"/>
    <lineage>
        <taxon>Eukaryota</taxon>
        <taxon>Fungi</taxon>
        <taxon>Dikarya</taxon>
        <taxon>Basidiomycota</taxon>
        <taxon>Agaricomycotina</taxon>
        <taxon>Agaricomycetes</taxon>
        <taxon>Agaricomycetidae</taxon>
        <taxon>Boletales</taxon>
        <taxon>Suillineae</taxon>
        <taxon>Suillaceae</taxon>
        <taxon>Suillus</taxon>
    </lineage>
</organism>
<dbReference type="EMBL" id="KN835887">
    <property type="protein sequence ID" value="KIK33690.1"/>
    <property type="molecule type" value="Genomic_DNA"/>
</dbReference>
<evidence type="ECO:0000313" key="3">
    <source>
        <dbReference type="EMBL" id="KIK33690.1"/>
    </source>
</evidence>
<gene>
    <name evidence="3" type="ORF">CY34DRAFT_110555</name>
</gene>
<protein>
    <submittedName>
        <fullName evidence="3">Uncharacterized protein</fullName>
    </submittedName>
</protein>
<dbReference type="InParanoid" id="A0A0C9Z830"/>
<evidence type="ECO:0000256" key="2">
    <source>
        <dbReference type="SAM" id="SignalP"/>
    </source>
</evidence>
<reference evidence="4" key="2">
    <citation type="submission" date="2015-01" db="EMBL/GenBank/DDBJ databases">
        <title>Evolutionary Origins and Diversification of the Mycorrhizal Mutualists.</title>
        <authorList>
            <consortium name="DOE Joint Genome Institute"/>
            <consortium name="Mycorrhizal Genomics Consortium"/>
            <person name="Kohler A."/>
            <person name="Kuo A."/>
            <person name="Nagy L.G."/>
            <person name="Floudas D."/>
            <person name="Copeland A."/>
            <person name="Barry K.W."/>
            <person name="Cichocki N."/>
            <person name="Veneault-Fourrey C."/>
            <person name="LaButti K."/>
            <person name="Lindquist E.A."/>
            <person name="Lipzen A."/>
            <person name="Lundell T."/>
            <person name="Morin E."/>
            <person name="Murat C."/>
            <person name="Riley R."/>
            <person name="Ohm R."/>
            <person name="Sun H."/>
            <person name="Tunlid A."/>
            <person name="Henrissat B."/>
            <person name="Grigoriev I.V."/>
            <person name="Hibbett D.S."/>
            <person name="Martin F."/>
        </authorList>
    </citation>
    <scope>NUCLEOTIDE SEQUENCE [LARGE SCALE GENOMIC DNA]</scope>
    <source>
        <strain evidence="4">UH-Slu-Lm8-n1</strain>
    </source>
</reference>
<proteinExistence type="predicted"/>
<feature type="region of interest" description="Disordered" evidence="1">
    <location>
        <begin position="225"/>
        <end position="304"/>
    </location>
</feature>